<reference evidence="2 3" key="1">
    <citation type="journal article" date="2020" name="ISME J.">
        <title>Comparative genomics reveals insights into cyanobacterial evolution and habitat adaptation.</title>
        <authorList>
            <person name="Chen M.Y."/>
            <person name="Teng W.K."/>
            <person name="Zhao L."/>
            <person name="Hu C.X."/>
            <person name="Zhou Y.K."/>
            <person name="Han B.P."/>
            <person name="Song L.R."/>
            <person name="Shu W.S."/>
        </authorList>
    </citation>
    <scope>NUCLEOTIDE SEQUENCE [LARGE SCALE GENOMIC DNA]</scope>
    <source>
        <strain evidence="2 3">FACHB-1040</strain>
    </source>
</reference>
<dbReference type="InterPro" id="IPR004942">
    <property type="entry name" value="Roadblock/LAMTOR2_dom"/>
</dbReference>
<evidence type="ECO:0000313" key="3">
    <source>
        <dbReference type="Proteomes" id="UP000606721"/>
    </source>
</evidence>
<dbReference type="EMBL" id="JACJQT010000005">
    <property type="protein sequence ID" value="MBD2277278.1"/>
    <property type="molecule type" value="Genomic_DNA"/>
</dbReference>
<dbReference type="Pfam" id="PF03259">
    <property type="entry name" value="Robl_LC7"/>
    <property type="match status" value="1"/>
</dbReference>
<dbReference type="Proteomes" id="UP000606721">
    <property type="component" value="Unassembled WGS sequence"/>
</dbReference>
<evidence type="ECO:0000313" key="2">
    <source>
        <dbReference type="EMBL" id="MBD2277278.1"/>
    </source>
</evidence>
<proteinExistence type="predicted"/>
<protein>
    <submittedName>
        <fullName evidence="2">Roadblock/LC7 domain-containing protein</fullName>
    </submittedName>
</protein>
<gene>
    <name evidence="2" type="ORF">H6F99_02750</name>
</gene>
<sequence length="123" mass="12907">MAINSEKLSMVLQNFVSATTDVQGAALVTPDGLPLAASLPGGMDEERVSAMSASMLSLGERIGMELARGTIDRIFVEGNKGFGILTGCGQDAVLLVLASESAKQGLLMLEIKRVLAELKLILM</sequence>
<dbReference type="InterPro" id="IPR037587">
    <property type="entry name" value="LAMTOR2-like"/>
</dbReference>
<dbReference type="Gene3D" id="3.30.450.30">
    <property type="entry name" value="Dynein light chain 2a, cytoplasmic"/>
    <property type="match status" value="1"/>
</dbReference>
<dbReference type="SMART" id="SM00960">
    <property type="entry name" value="Robl_LC7"/>
    <property type="match status" value="1"/>
</dbReference>
<evidence type="ECO:0000259" key="1">
    <source>
        <dbReference type="SMART" id="SM00960"/>
    </source>
</evidence>
<keyword evidence="3" id="KW-1185">Reference proteome</keyword>
<organism evidence="2 3">
    <name type="scientific">Aphanizomenon flos-aquae FACHB-1040</name>
    <dbReference type="NCBI Taxonomy" id="2692887"/>
    <lineage>
        <taxon>Bacteria</taxon>
        <taxon>Bacillati</taxon>
        <taxon>Cyanobacteriota</taxon>
        <taxon>Cyanophyceae</taxon>
        <taxon>Nostocales</taxon>
        <taxon>Aphanizomenonaceae</taxon>
        <taxon>Aphanizomenon</taxon>
    </lineage>
</organism>
<dbReference type="SUPFAM" id="SSF103196">
    <property type="entry name" value="Roadblock/LC7 domain"/>
    <property type="match status" value="1"/>
</dbReference>
<comment type="caution">
    <text evidence="2">The sequence shown here is derived from an EMBL/GenBank/DDBJ whole genome shotgun (WGS) entry which is preliminary data.</text>
</comment>
<dbReference type="PANTHER" id="PTHR13323">
    <property type="entry name" value="LATE ENDOSOMAL/LYSOSOMAL MP1 INTERACTING PROTEIN"/>
    <property type="match status" value="1"/>
</dbReference>
<name>A0ABR8BT19_APHFL</name>
<feature type="domain" description="Roadblock/LAMTOR2" evidence="1">
    <location>
        <begin position="8"/>
        <end position="98"/>
    </location>
</feature>
<accession>A0ABR8BT19</accession>
<dbReference type="RefSeq" id="WP_168635044.1">
    <property type="nucleotide sequence ID" value="NZ_JACJQT010000005.1"/>
</dbReference>